<dbReference type="PANTHER" id="PTHR43102">
    <property type="entry name" value="SLR1143 PROTEIN"/>
    <property type="match status" value="1"/>
</dbReference>
<dbReference type="PANTHER" id="PTHR43102:SF2">
    <property type="entry name" value="GAF DOMAIN-CONTAINING PROTEIN"/>
    <property type="match status" value="1"/>
</dbReference>
<dbReference type="EMBL" id="BMFD01000004">
    <property type="protein sequence ID" value="GGC38078.1"/>
    <property type="molecule type" value="Genomic_DNA"/>
</dbReference>
<evidence type="ECO:0000256" key="2">
    <source>
        <dbReference type="ARBA" id="ARBA00012438"/>
    </source>
</evidence>
<dbReference type="Gene3D" id="3.30.450.20">
    <property type="entry name" value="PAS domain"/>
    <property type="match status" value="1"/>
</dbReference>
<dbReference type="RefSeq" id="WP_188441579.1">
    <property type="nucleotide sequence ID" value="NZ_BMFD01000004.1"/>
</dbReference>
<protein>
    <recommendedName>
        <fullName evidence="2">histidine kinase</fullName>
        <ecNumber evidence="2">2.7.13.3</ecNumber>
    </recommendedName>
</protein>
<dbReference type="Gene3D" id="3.30.450.40">
    <property type="match status" value="1"/>
</dbReference>
<reference evidence="4" key="1">
    <citation type="journal article" date="2019" name="Int. J. Syst. Evol. Microbiol.">
        <title>The Global Catalogue of Microorganisms (GCM) 10K type strain sequencing project: providing services to taxonomists for standard genome sequencing and annotation.</title>
        <authorList>
            <consortium name="The Broad Institute Genomics Platform"/>
            <consortium name="The Broad Institute Genome Sequencing Center for Infectious Disease"/>
            <person name="Wu L."/>
            <person name="Ma J."/>
        </authorList>
    </citation>
    <scope>NUCLEOTIDE SEQUENCE [LARGE SCALE GENOMIC DNA]</scope>
    <source>
        <strain evidence="4">CGMCC 1.12479</strain>
    </source>
</reference>
<dbReference type="SUPFAM" id="SSF55781">
    <property type="entry name" value="GAF domain-like"/>
    <property type="match status" value="1"/>
</dbReference>
<comment type="caution">
    <text evidence="3">The sequence shown here is derived from an EMBL/GenBank/DDBJ whole genome shotgun (WGS) entry which is preliminary data.</text>
</comment>
<evidence type="ECO:0000313" key="4">
    <source>
        <dbReference type="Proteomes" id="UP000635885"/>
    </source>
</evidence>
<dbReference type="InterPro" id="IPR003661">
    <property type="entry name" value="HisK_dim/P_dom"/>
</dbReference>
<name>A0ABQ1MIS2_9BACT</name>
<dbReference type="SUPFAM" id="SSF55785">
    <property type="entry name" value="PYP-like sensor domain (PAS domain)"/>
    <property type="match status" value="1"/>
</dbReference>
<comment type="catalytic activity">
    <reaction evidence="1">
        <text>ATP + protein L-histidine = ADP + protein N-phospho-L-histidine.</text>
        <dbReference type="EC" id="2.7.13.3"/>
    </reaction>
</comment>
<sequence length="367" mass="42642">MNRLEDLKTYSILDTEPEEELDDLAQIASAIFDTPVSLISFIDDQRQWFKAKIGIESDEDKIEETFCQYTLGNPNDILIIENPELDNRVKDNPRVTCDGGIKFYASAPLVSAIGNVLGTVCVVDYKKRVYDEKKYHALDLISKKVMNYMETRKQMLQKNKEIEFSAERLKKLTDLAPGAIFKLLFNGEGGLKFVFISQGIRRIIPCLCPEDLKKEPRIISNYIENGNVLYDLFKSSYNSLEQVEFEFKVIVDDQTEKWCWIKANPERKSKEEVVWYGNIQEITQKKIHLNTLEKMLFDISHVIRKPIANMLGLVTILKSPEISNSEKREICDILYDETNNLDEFISRLNIEYYNLKDKLKTTWNEDS</sequence>
<organism evidence="3 4">
    <name type="scientific">Belliella aquatica</name>
    <dbReference type="NCBI Taxonomy" id="1323734"/>
    <lineage>
        <taxon>Bacteria</taxon>
        <taxon>Pseudomonadati</taxon>
        <taxon>Bacteroidota</taxon>
        <taxon>Cytophagia</taxon>
        <taxon>Cytophagales</taxon>
        <taxon>Cyclobacteriaceae</taxon>
        <taxon>Belliella</taxon>
    </lineage>
</organism>
<dbReference type="InterPro" id="IPR036097">
    <property type="entry name" value="HisK_dim/P_sf"/>
</dbReference>
<evidence type="ECO:0000313" key="3">
    <source>
        <dbReference type="EMBL" id="GGC38078.1"/>
    </source>
</evidence>
<accession>A0ABQ1MIS2</accession>
<dbReference type="EC" id="2.7.13.3" evidence="2"/>
<dbReference type="InterPro" id="IPR029016">
    <property type="entry name" value="GAF-like_dom_sf"/>
</dbReference>
<gene>
    <name evidence="3" type="ORF">GCM10010993_16230</name>
</gene>
<dbReference type="InterPro" id="IPR035965">
    <property type="entry name" value="PAS-like_dom_sf"/>
</dbReference>
<dbReference type="Proteomes" id="UP000635885">
    <property type="component" value="Unassembled WGS sequence"/>
</dbReference>
<dbReference type="SUPFAM" id="SSF47384">
    <property type="entry name" value="Homodimeric domain of signal transducing histidine kinase"/>
    <property type="match status" value="1"/>
</dbReference>
<keyword evidence="4" id="KW-1185">Reference proteome</keyword>
<evidence type="ECO:0000256" key="1">
    <source>
        <dbReference type="ARBA" id="ARBA00000085"/>
    </source>
</evidence>
<proteinExistence type="predicted"/>
<dbReference type="CDD" id="cd00082">
    <property type="entry name" value="HisKA"/>
    <property type="match status" value="1"/>
</dbReference>